<dbReference type="EMBL" id="CAJVPV010025763">
    <property type="protein sequence ID" value="CAG8729814.1"/>
    <property type="molecule type" value="Genomic_DNA"/>
</dbReference>
<evidence type="ECO:0000256" key="1">
    <source>
        <dbReference type="SAM" id="SignalP"/>
    </source>
</evidence>
<feature type="chain" id="PRO_5040185849" evidence="1">
    <location>
        <begin position="26"/>
        <end position="181"/>
    </location>
</feature>
<sequence length="181" mass="20019">MSNKVTLFTLALILFAAIVLSSVEAHECPYSKRSNVPLNKRNETKPEKCPCSLGQAIFEKNVTGISVFAQNECGVTSITGFLTGLKEPSKNVYNFFITDRCGKIITNLTDVLNAKISADGVTQFTAKDKDLNLDCDKDGIFNLFCKDEKCEKKVYKRDGQGADMLITQNNGPYARANLNKF</sequence>
<comment type="caution">
    <text evidence="2">The sequence shown here is derived from an EMBL/GenBank/DDBJ whole genome shotgun (WGS) entry which is preliminary data.</text>
</comment>
<organism evidence="2 3">
    <name type="scientific">Acaulospora morrowiae</name>
    <dbReference type="NCBI Taxonomy" id="94023"/>
    <lineage>
        <taxon>Eukaryota</taxon>
        <taxon>Fungi</taxon>
        <taxon>Fungi incertae sedis</taxon>
        <taxon>Mucoromycota</taxon>
        <taxon>Glomeromycotina</taxon>
        <taxon>Glomeromycetes</taxon>
        <taxon>Diversisporales</taxon>
        <taxon>Acaulosporaceae</taxon>
        <taxon>Acaulospora</taxon>
    </lineage>
</organism>
<dbReference type="AlphaFoldDB" id="A0A9N9IE02"/>
<evidence type="ECO:0000313" key="3">
    <source>
        <dbReference type="Proteomes" id="UP000789342"/>
    </source>
</evidence>
<proteinExistence type="predicted"/>
<evidence type="ECO:0000313" key="2">
    <source>
        <dbReference type="EMBL" id="CAG8729814.1"/>
    </source>
</evidence>
<dbReference type="Proteomes" id="UP000789342">
    <property type="component" value="Unassembled WGS sequence"/>
</dbReference>
<gene>
    <name evidence="2" type="ORF">AMORRO_LOCUS13933</name>
</gene>
<name>A0A9N9IE02_9GLOM</name>
<feature type="signal peptide" evidence="1">
    <location>
        <begin position="1"/>
        <end position="25"/>
    </location>
</feature>
<keyword evidence="1" id="KW-0732">Signal</keyword>
<keyword evidence="3" id="KW-1185">Reference proteome</keyword>
<protein>
    <submittedName>
        <fullName evidence="2">2883_t:CDS:1</fullName>
    </submittedName>
</protein>
<reference evidence="2" key="1">
    <citation type="submission" date="2021-06" db="EMBL/GenBank/DDBJ databases">
        <authorList>
            <person name="Kallberg Y."/>
            <person name="Tangrot J."/>
            <person name="Rosling A."/>
        </authorList>
    </citation>
    <scope>NUCLEOTIDE SEQUENCE</scope>
    <source>
        <strain evidence="2">CL551</strain>
    </source>
</reference>
<accession>A0A9N9IE02</accession>
<dbReference type="OrthoDB" id="2305685at2759"/>